<dbReference type="AlphaFoldDB" id="A0AAJ0B9E6"/>
<name>A0AAJ0B9E6_9PEZI</name>
<feature type="compositionally biased region" description="Low complexity" evidence="1">
    <location>
        <begin position="426"/>
        <end position="447"/>
    </location>
</feature>
<evidence type="ECO:0000313" key="2">
    <source>
        <dbReference type="EMBL" id="KAK1753169.1"/>
    </source>
</evidence>
<feature type="region of interest" description="Disordered" evidence="1">
    <location>
        <begin position="381"/>
        <end position="401"/>
    </location>
</feature>
<gene>
    <name evidence="2" type="ORF">QBC47DRAFT_431515</name>
</gene>
<evidence type="ECO:0000313" key="3">
    <source>
        <dbReference type="Proteomes" id="UP001239445"/>
    </source>
</evidence>
<keyword evidence="3" id="KW-1185">Reference proteome</keyword>
<feature type="compositionally biased region" description="Polar residues" evidence="1">
    <location>
        <begin position="384"/>
        <end position="400"/>
    </location>
</feature>
<dbReference type="Proteomes" id="UP001239445">
    <property type="component" value="Unassembled WGS sequence"/>
</dbReference>
<comment type="caution">
    <text evidence="2">The sequence shown here is derived from an EMBL/GenBank/DDBJ whole genome shotgun (WGS) entry which is preliminary data.</text>
</comment>
<accession>A0AAJ0B9E6</accession>
<reference evidence="2" key="1">
    <citation type="submission" date="2023-06" db="EMBL/GenBank/DDBJ databases">
        <title>Genome-scale phylogeny and comparative genomics of the fungal order Sordariales.</title>
        <authorList>
            <consortium name="Lawrence Berkeley National Laboratory"/>
            <person name="Hensen N."/>
            <person name="Bonometti L."/>
            <person name="Westerberg I."/>
            <person name="Brannstrom I.O."/>
            <person name="Guillou S."/>
            <person name="Cros-Aarteil S."/>
            <person name="Calhoun S."/>
            <person name="Haridas S."/>
            <person name="Kuo A."/>
            <person name="Mondo S."/>
            <person name="Pangilinan J."/>
            <person name="Riley R."/>
            <person name="Labutti K."/>
            <person name="Andreopoulos B."/>
            <person name="Lipzen A."/>
            <person name="Chen C."/>
            <person name="Yanf M."/>
            <person name="Daum C."/>
            <person name="Ng V."/>
            <person name="Clum A."/>
            <person name="Steindorff A."/>
            <person name="Ohm R."/>
            <person name="Martin F."/>
            <person name="Silar P."/>
            <person name="Natvig D."/>
            <person name="Lalanne C."/>
            <person name="Gautier V."/>
            <person name="Ament-Velasquez S.L."/>
            <person name="Kruys A."/>
            <person name="Hutchinson M.I."/>
            <person name="Powell A.J."/>
            <person name="Barry K."/>
            <person name="Miller A.N."/>
            <person name="Grigoriev I.V."/>
            <person name="Debuchy R."/>
            <person name="Gladieux P."/>
            <person name="Thoren M.H."/>
            <person name="Johannesson H."/>
        </authorList>
    </citation>
    <scope>NUCLEOTIDE SEQUENCE</scope>
    <source>
        <strain evidence="2">PSN4</strain>
    </source>
</reference>
<evidence type="ECO:0008006" key="4">
    <source>
        <dbReference type="Google" id="ProtNLM"/>
    </source>
</evidence>
<proteinExistence type="predicted"/>
<evidence type="ECO:0000256" key="1">
    <source>
        <dbReference type="SAM" id="MobiDB-lite"/>
    </source>
</evidence>
<feature type="region of interest" description="Disordered" evidence="1">
    <location>
        <begin position="419"/>
        <end position="447"/>
    </location>
</feature>
<dbReference type="EMBL" id="MU839838">
    <property type="protein sequence ID" value="KAK1753169.1"/>
    <property type="molecule type" value="Genomic_DNA"/>
</dbReference>
<protein>
    <recommendedName>
        <fullName evidence="4">TLDc domain-containing protein</fullName>
    </recommendedName>
</protein>
<organism evidence="2 3">
    <name type="scientific">Echria macrotheca</name>
    <dbReference type="NCBI Taxonomy" id="438768"/>
    <lineage>
        <taxon>Eukaryota</taxon>
        <taxon>Fungi</taxon>
        <taxon>Dikarya</taxon>
        <taxon>Ascomycota</taxon>
        <taxon>Pezizomycotina</taxon>
        <taxon>Sordariomycetes</taxon>
        <taxon>Sordariomycetidae</taxon>
        <taxon>Sordariales</taxon>
        <taxon>Schizotheciaceae</taxon>
        <taxon>Echria</taxon>
    </lineage>
</organism>
<sequence>MEKEWSAQKISDWVAQRALSKEAVWERVDNAIRGTRLESPFGSLTASDSLLTEAAFIAVLQDKADLPRSPDGEAAGKILFSSLAYLSTLPFPSSTKTIPQRDGLSPAQLARALVWIIPDNYGSIVEEGNLSRQRSKADHRRLIFQSLAARLDPTDKPDYDAESARRLALHNAFEVEHESRRDHCALNHDDDGDEIYHDLLDVLYGTQITPRDPRYGPVPRDAFRPVAKQLAAEHDLDKLYDLGIPVDRFVSLVKYLVALQFTQPDAYRDEHGNLDLSRFDAAARSICAAFCPDNSGVIITWPAFDHALKNITPYLLDPLYHLIIKIFLPDEPINPGVSYLWDEPSPPPGDTPPLLTMPLTSQLATLLGGSLDFSSLRRTFRYSPPSSTSPESDQQPSSELMSRAMETIPEEAILVFSAHHHRHQHQQSSGSSPPTATTNDTTTTTPSQSATTYIFGVFSYKPKEDRASIQNNTDLPSGFVGQERCAIFQLAPVQDVWRGVVGKPGWTVSDNEVVFGNDDSCGGMVLKMKDGCRAVDIAHRTTGGDGSDGGGGYVYEPNGWRGNWSLASLSIRDMEIWTDWRDES</sequence>